<dbReference type="PROSITE" id="PS50932">
    <property type="entry name" value="HTH_LACI_2"/>
    <property type="match status" value="1"/>
</dbReference>
<organism evidence="6 7">
    <name type="scientific">Neorhizobium galegae bv. orientalis str. HAMBI 540</name>
    <dbReference type="NCBI Taxonomy" id="1028800"/>
    <lineage>
        <taxon>Bacteria</taxon>
        <taxon>Pseudomonadati</taxon>
        <taxon>Pseudomonadota</taxon>
        <taxon>Alphaproteobacteria</taxon>
        <taxon>Hyphomicrobiales</taxon>
        <taxon>Rhizobiaceae</taxon>
        <taxon>Rhizobium/Agrobacterium group</taxon>
        <taxon>Neorhizobium</taxon>
    </lineage>
</organism>
<dbReference type="SMART" id="SM00354">
    <property type="entry name" value="HTH_LACI"/>
    <property type="match status" value="1"/>
</dbReference>
<dbReference type="PANTHER" id="PTHR30146">
    <property type="entry name" value="LACI-RELATED TRANSCRIPTIONAL REPRESSOR"/>
    <property type="match status" value="1"/>
</dbReference>
<dbReference type="CDD" id="cd01575">
    <property type="entry name" value="PBP1_GntR"/>
    <property type="match status" value="1"/>
</dbReference>
<evidence type="ECO:0000256" key="3">
    <source>
        <dbReference type="ARBA" id="ARBA00023163"/>
    </source>
</evidence>
<dbReference type="CDD" id="cd01392">
    <property type="entry name" value="HTH_LacI"/>
    <property type="match status" value="1"/>
</dbReference>
<dbReference type="KEGG" id="ngg:RG540_PA13520"/>
<dbReference type="GeneID" id="24260590"/>
<dbReference type="Gene3D" id="1.10.260.40">
    <property type="entry name" value="lambda repressor-like DNA-binding domains"/>
    <property type="match status" value="1"/>
</dbReference>
<sequence>MSKRRTDGRPTIADVAALAGVGAITVSRALRDPSLVSDMLREKIDIAVRELGYVPNLNARALASTRSDVVGVLVPSLTQHIFADVLRGIYDGIGHTRLHIQVGNTRYDLDEEERLLAELLRHKPAGLIVSGIDQNAASRRMLEKANCPVIQIMDLSDNPVNKIIGFSHHNAAKAMTRHLIEVGYRRIGFLSGWMNSRSKGRLSGYVEALEEAGIFDPRLTNAAGDLGALALRGSWDKHQYSTPAMGRELISELWNREPRMDAVFCNNDVLALGALFECQARDLSVPNDFGIAGFNDEDFMEAASPAMSSVRTHRWTVGHDAVIALRRQLDGEPDDERIVDVGFDIVKRASTDRRAQPLRDDDAAAPAVALQQTRAAGDDR</sequence>
<dbReference type="GO" id="GO:0003700">
    <property type="term" value="F:DNA-binding transcription factor activity"/>
    <property type="evidence" value="ECO:0007669"/>
    <property type="project" value="TreeGrafter"/>
</dbReference>
<accession>A0A068T0V6</accession>
<dbReference type="SUPFAM" id="SSF47413">
    <property type="entry name" value="lambda repressor-like DNA-binding domains"/>
    <property type="match status" value="1"/>
</dbReference>
<protein>
    <submittedName>
        <fullName evidence="6">HTH-type transcriptional regulator GntR</fullName>
    </submittedName>
</protein>
<evidence type="ECO:0000256" key="2">
    <source>
        <dbReference type="ARBA" id="ARBA00023125"/>
    </source>
</evidence>
<evidence type="ECO:0000259" key="5">
    <source>
        <dbReference type="PROSITE" id="PS50932"/>
    </source>
</evidence>
<dbReference type="EMBL" id="HG938354">
    <property type="protein sequence ID" value="CDN52028.1"/>
    <property type="molecule type" value="Genomic_DNA"/>
</dbReference>
<dbReference type="Pfam" id="PF00356">
    <property type="entry name" value="LacI"/>
    <property type="match status" value="1"/>
</dbReference>
<feature type="region of interest" description="Disordered" evidence="4">
    <location>
        <begin position="353"/>
        <end position="380"/>
    </location>
</feature>
<evidence type="ECO:0000256" key="1">
    <source>
        <dbReference type="ARBA" id="ARBA00023015"/>
    </source>
</evidence>
<keyword evidence="2" id="KW-0238">DNA-binding</keyword>
<dbReference type="InterPro" id="IPR000843">
    <property type="entry name" value="HTH_LacI"/>
</dbReference>
<keyword evidence="3" id="KW-0804">Transcription</keyword>
<dbReference type="eggNOG" id="COG1609">
    <property type="taxonomic scope" value="Bacteria"/>
</dbReference>
<evidence type="ECO:0000313" key="7">
    <source>
        <dbReference type="Proteomes" id="UP000028181"/>
    </source>
</evidence>
<dbReference type="GO" id="GO:0000976">
    <property type="term" value="F:transcription cis-regulatory region binding"/>
    <property type="evidence" value="ECO:0007669"/>
    <property type="project" value="TreeGrafter"/>
</dbReference>
<dbReference type="PATRIC" id="fig|1028800.3.peg.5997"/>
<reference evidence="7" key="1">
    <citation type="journal article" date="2014" name="BMC Genomics">
        <title>Genome sequencing of two Neorhizobium galegae strains reveals a noeT gene responsible for the unusual acetylation of the nodulation factors.</title>
        <authorList>
            <person name="Osterman J."/>
            <person name="Marsh J."/>
            <person name="Laine P.K."/>
            <person name="Zeng Z."/>
            <person name="Alatalo E."/>
            <person name="Sullivan J.T."/>
            <person name="Young J.P."/>
            <person name="Thomas-Oates J."/>
            <person name="Paulin L."/>
            <person name="Lindstrom K."/>
        </authorList>
    </citation>
    <scope>NUCLEOTIDE SEQUENCE [LARGE SCALE GENOMIC DNA]</scope>
    <source>
        <strain evidence="7">HAMBI 540</strain>
    </source>
</reference>
<dbReference type="InterPro" id="IPR010982">
    <property type="entry name" value="Lambda_DNA-bd_dom_sf"/>
</dbReference>
<name>A0A068T0V6_NEOGA</name>
<evidence type="ECO:0000256" key="4">
    <source>
        <dbReference type="SAM" id="MobiDB-lite"/>
    </source>
</evidence>
<dbReference type="Proteomes" id="UP000028181">
    <property type="component" value="Plasmid pHAMBI540a"/>
</dbReference>
<dbReference type="Pfam" id="PF13377">
    <property type="entry name" value="Peripla_BP_3"/>
    <property type="match status" value="1"/>
</dbReference>
<keyword evidence="6" id="KW-0614">Plasmid</keyword>
<dbReference type="InterPro" id="IPR028082">
    <property type="entry name" value="Peripla_BP_I"/>
</dbReference>
<dbReference type="InterPro" id="IPR046335">
    <property type="entry name" value="LacI/GalR-like_sensor"/>
</dbReference>
<dbReference type="OrthoDB" id="7170131at2"/>
<dbReference type="RefSeq" id="WP_080725135.1">
    <property type="nucleotide sequence ID" value="NZ_HG938354.1"/>
</dbReference>
<dbReference type="PANTHER" id="PTHR30146:SF2">
    <property type="entry name" value="HTH-TYPE TRANSCRIPTIONAL REGULATOR GNTR"/>
    <property type="match status" value="1"/>
</dbReference>
<dbReference type="AlphaFoldDB" id="A0A068T0V6"/>
<dbReference type="PROSITE" id="PS00356">
    <property type="entry name" value="HTH_LACI_1"/>
    <property type="match status" value="1"/>
</dbReference>
<dbReference type="HOGENOM" id="CLU_037628_6_3_5"/>
<geneLocation type="plasmid" evidence="7">
    <name>II</name>
</geneLocation>
<gene>
    <name evidence="6" type="primary">gntR</name>
    <name evidence="6" type="ORF">RG540_PA13520</name>
</gene>
<keyword evidence="7" id="KW-1185">Reference proteome</keyword>
<dbReference type="Gene3D" id="3.40.50.2300">
    <property type="match status" value="2"/>
</dbReference>
<feature type="compositionally biased region" description="Basic and acidic residues" evidence="4">
    <location>
        <begin position="353"/>
        <end position="362"/>
    </location>
</feature>
<proteinExistence type="predicted"/>
<keyword evidence="1" id="KW-0805">Transcription regulation</keyword>
<feature type="domain" description="HTH lacI-type" evidence="5">
    <location>
        <begin position="10"/>
        <end position="64"/>
    </location>
</feature>
<dbReference type="SUPFAM" id="SSF53822">
    <property type="entry name" value="Periplasmic binding protein-like I"/>
    <property type="match status" value="1"/>
</dbReference>
<evidence type="ECO:0000313" key="6">
    <source>
        <dbReference type="EMBL" id="CDN52028.1"/>
    </source>
</evidence>